<dbReference type="EMBL" id="BMWY01000004">
    <property type="protein sequence ID" value="GGZ55016.1"/>
    <property type="molecule type" value="Genomic_DNA"/>
</dbReference>
<accession>A0ABQ3BR95</accession>
<evidence type="ECO:0008006" key="3">
    <source>
        <dbReference type="Google" id="ProtNLM"/>
    </source>
</evidence>
<protein>
    <recommendedName>
        <fullName evidence="3">Adhesin domain-containing protein</fullName>
    </recommendedName>
</protein>
<evidence type="ECO:0000313" key="2">
    <source>
        <dbReference type="Proteomes" id="UP000615593"/>
    </source>
</evidence>
<proteinExistence type="predicted"/>
<comment type="caution">
    <text evidence="1">The sequence shown here is derived from an EMBL/GenBank/DDBJ whole genome shotgun (WGS) entry which is preliminary data.</text>
</comment>
<gene>
    <name evidence="1" type="ORF">GCM10008088_15730</name>
</gene>
<organism evidence="1 2">
    <name type="scientific">Mesonia mobilis</name>
    <dbReference type="NCBI Taxonomy" id="369791"/>
    <lineage>
        <taxon>Bacteria</taxon>
        <taxon>Pseudomonadati</taxon>
        <taxon>Bacteroidota</taxon>
        <taxon>Flavobacteriia</taxon>
        <taxon>Flavobacteriales</taxon>
        <taxon>Flavobacteriaceae</taxon>
        <taxon>Mesonia</taxon>
    </lineage>
</organism>
<dbReference type="Proteomes" id="UP000615593">
    <property type="component" value="Unassembled WGS sequence"/>
</dbReference>
<evidence type="ECO:0000313" key="1">
    <source>
        <dbReference type="EMBL" id="GGZ55016.1"/>
    </source>
</evidence>
<keyword evidence="2" id="KW-1185">Reference proteome</keyword>
<reference evidence="2" key="1">
    <citation type="journal article" date="2019" name="Int. J. Syst. Evol. Microbiol.">
        <title>The Global Catalogue of Microorganisms (GCM) 10K type strain sequencing project: providing services to taxonomists for standard genome sequencing and annotation.</title>
        <authorList>
            <consortium name="The Broad Institute Genomics Platform"/>
            <consortium name="The Broad Institute Genome Sequencing Center for Infectious Disease"/>
            <person name="Wu L."/>
            <person name="Ma J."/>
        </authorList>
    </citation>
    <scope>NUCLEOTIDE SEQUENCE [LARGE SCALE GENOMIC DNA]</scope>
    <source>
        <strain evidence="2">KCTC 12708</strain>
    </source>
</reference>
<sequence>MQTFDASGIEFIQLQADEVFKIEVETKASAENIQLFTISEGEYFNDIALSVERDLNHLQITSTYKEILTSGYDKLSAHKVYAVNLKLIIPEGLQLTIISNIANVQVKGIFNFFEAELKSGACQLTSFAGKALVNTFTGDVSIQTTQAKVVASSNHGKVEIDHELDFGELIEVKSIYGSILVTKTQ</sequence>
<name>A0ABQ3BR95_9FLAO</name>